<protein>
    <submittedName>
        <fullName evidence="2">Uncharacterized protein</fullName>
    </submittedName>
</protein>
<organism evidence="2 3">
    <name type="scientific">Colletotrichum tanaceti</name>
    <dbReference type="NCBI Taxonomy" id="1306861"/>
    <lineage>
        <taxon>Eukaryota</taxon>
        <taxon>Fungi</taxon>
        <taxon>Dikarya</taxon>
        <taxon>Ascomycota</taxon>
        <taxon>Pezizomycotina</taxon>
        <taxon>Sordariomycetes</taxon>
        <taxon>Hypocreomycetidae</taxon>
        <taxon>Glomerellales</taxon>
        <taxon>Glomerellaceae</taxon>
        <taxon>Colletotrichum</taxon>
        <taxon>Colletotrichum destructivum species complex</taxon>
    </lineage>
</organism>
<reference evidence="2 3" key="1">
    <citation type="journal article" date="2019" name="PLoS ONE">
        <title>Comparative genome analysis indicates high evolutionary potential of pathogenicity genes in Colletotrichum tanaceti.</title>
        <authorList>
            <person name="Lelwala R.V."/>
            <person name="Korhonen P.K."/>
            <person name="Young N.D."/>
            <person name="Scott J.B."/>
            <person name="Ades P.A."/>
            <person name="Gasser R.B."/>
            <person name="Taylor P.W.J."/>
        </authorList>
    </citation>
    <scope>NUCLEOTIDE SEQUENCE [LARGE SCALE GENOMIC DNA]</scope>
    <source>
        <strain evidence="2">BRIP57314</strain>
    </source>
</reference>
<comment type="caution">
    <text evidence="2">The sequence shown here is derived from an EMBL/GenBank/DDBJ whole genome shotgun (WGS) entry which is preliminary data.</text>
</comment>
<evidence type="ECO:0000313" key="2">
    <source>
        <dbReference type="EMBL" id="TKW49556.1"/>
    </source>
</evidence>
<name>A0A4V6DFM6_9PEZI</name>
<dbReference type="EMBL" id="PJEX01000518">
    <property type="protein sequence ID" value="TKW49556.1"/>
    <property type="molecule type" value="Genomic_DNA"/>
</dbReference>
<feature type="region of interest" description="Disordered" evidence="1">
    <location>
        <begin position="442"/>
        <end position="465"/>
    </location>
</feature>
<proteinExistence type="predicted"/>
<evidence type="ECO:0000313" key="3">
    <source>
        <dbReference type="Proteomes" id="UP000310108"/>
    </source>
</evidence>
<dbReference type="OrthoDB" id="5046724at2759"/>
<dbReference type="Proteomes" id="UP000310108">
    <property type="component" value="Unassembled WGS sequence"/>
</dbReference>
<dbReference type="STRING" id="1306861.A0A4V6DFM6"/>
<feature type="compositionally biased region" description="Basic and acidic residues" evidence="1">
    <location>
        <begin position="450"/>
        <end position="465"/>
    </location>
</feature>
<dbReference type="AlphaFoldDB" id="A0A4V6DFM6"/>
<evidence type="ECO:0000256" key="1">
    <source>
        <dbReference type="SAM" id="MobiDB-lite"/>
    </source>
</evidence>
<gene>
    <name evidence="2" type="ORF">CTA1_241</name>
</gene>
<keyword evidence="3" id="KW-1185">Reference proteome</keyword>
<accession>A0A4V6DFM6</accession>
<sequence length="465" mass="53343">MPADDMFPSTMQALAGLDIKPALAEADEPPRPVGIRGLSLECFQLVIQDAIEYDDQSDSNLRDALSLRQVSKLFEVEVMRAIYTTKLLRKMRDNPEVATLRQRGHARMVTQHCRIQPCGDMSFFLARYLMLQPHGTLPWNANLSTLINAVVDRLMKDDGHDSDGAKRLQYTHILCQRAVHLPSPARHYGSWHLFEEYFQSLLFPAQSAITMETFETVVLSAKVYIKHPDAEKLVLDRLFQRGPKSLSTFKKSNTRPDDEGENHNGPVFGSLLEASLRSENPDLTARLMNYEVDVSRERSTVDSKGKTRRGKKYYDEYFWRLALAYQDLEALKAFLEMTTREMTPKKLFEILLEAVCTSQAEALRILLRHQLPPLNEGSESARHEKRQLRIQIIELCLEEAIRHGESQALGVLLRSPYAVESTYFTHRWKEYWGHMDHGPETFDDVPAGDAPRDRGPTRRRNDWSG</sequence>